<feature type="region of interest" description="Disordered" evidence="1">
    <location>
        <begin position="1357"/>
        <end position="1391"/>
    </location>
</feature>
<feature type="compositionally biased region" description="Basic and acidic residues" evidence="1">
    <location>
        <begin position="2464"/>
        <end position="2479"/>
    </location>
</feature>
<evidence type="ECO:0000313" key="2">
    <source>
        <dbReference type="EMBL" id="WOL11179.1"/>
    </source>
</evidence>
<evidence type="ECO:0000256" key="1">
    <source>
        <dbReference type="SAM" id="MobiDB-lite"/>
    </source>
</evidence>
<feature type="compositionally biased region" description="Basic and acidic residues" evidence="1">
    <location>
        <begin position="281"/>
        <end position="309"/>
    </location>
</feature>
<proteinExistence type="predicted"/>
<accession>A0AAQ3KMZ3</accession>
<name>A0AAQ3KMZ3_9LILI</name>
<reference evidence="2 3" key="1">
    <citation type="submission" date="2023-10" db="EMBL/GenBank/DDBJ databases">
        <title>Chromosome-scale genome assembly provides insights into flower coloration mechanisms of Canna indica.</title>
        <authorList>
            <person name="Li C."/>
        </authorList>
    </citation>
    <scope>NUCLEOTIDE SEQUENCE [LARGE SCALE GENOMIC DNA]</scope>
    <source>
        <tissue evidence="2">Flower</tissue>
    </source>
</reference>
<evidence type="ECO:0000313" key="3">
    <source>
        <dbReference type="Proteomes" id="UP001327560"/>
    </source>
</evidence>
<evidence type="ECO:0008006" key="4">
    <source>
        <dbReference type="Google" id="ProtNLM"/>
    </source>
</evidence>
<dbReference type="Proteomes" id="UP001327560">
    <property type="component" value="Chromosome 6"/>
</dbReference>
<feature type="region of interest" description="Disordered" evidence="1">
    <location>
        <begin position="2382"/>
        <end position="2412"/>
    </location>
</feature>
<keyword evidence="3" id="KW-1185">Reference proteome</keyword>
<feature type="compositionally biased region" description="Low complexity" evidence="1">
    <location>
        <begin position="1380"/>
        <end position="1391"/>
    </location>
</feature>
<feature type="compositionally biased region" description="Gly residues" evidence="1">
    <location>
        <begin position="54"/>
        <end position="68"/>
    </location>
</feature>
<sequence length="2492" mass="273757">MEVEYKKMSRRELQALCKKHGLPANLTNIRMAENLATLLQKASSEEIKRKGCLKGSGGSSVEGAGSGRGVPKKVSFNLQEDSELERGRGDPDLRASPERRRSSRRKSVVDSAPYLQEEDAEEERARRDQNLRASSERRRSSRRKSVVGSVPNLQEEDGEEERAGGDQNLRASPKRRRRKSVIDSAPKEASEPALEAKCGCEVKTKSKRNKSAAAVTAAVAEKKNTRKRNHEVDLVVNFPCSDENNRRKSGTEPDEEAPITRSLRNRVAMVGGSGALQGEAVGKRMETRRNAKKKGEEELGNDEKFEKKAKGGISTLEITEQDESMVSQFEEPPLRQSRSNIAKSCNALQGTAELKTSSVIAGPDVNKLANKTEQEVEAVKLPRRSNRVKCYALRTKEEGTEISLFANCKAIDELPDEVPQIKEKESAKNSDLMAFLPDVASTKVEDVRIEKRPDVASPTVEDVRIERHGLLTHNSCMLDVLEHGTSLPYFCEFGLDHETVIQNKSRKLEQSCKKRRKVAYDNMTPSSEMETTSEELVCQADLKGLSPSENILRCSMHNASSCATMEMEVPELNNHKMTDNIDGFLGSAQPITSTDLSIKNLSSEIKHSNLPDFKSAKEFQPSLSIDSFNATESIKEVPELFPCISVDVSSRTKYSSLRLEDVKEDIEVAEAECSEFGTTTCLNSITGDVNYSEDRDEQYKEKNVRDCHPKEPSPAVAIGASCLSDVRTTSMLVNVDDIGSIASYSAIFASDIKDNYAFPYSTDDVLPSLTVLPGNDLVDSLDQHSILKNEGGSCGDVSVTSTVKSTHKEVYGMEEINGTNDNPQMHAAMAREDIFGYSPSNLSIKMFEKDIACICEKHEEHCERQIRRHVELNALVAVYDGSKVAQDDEIMVFNEENQNNVTGSCSFDTLTNFDSSESSLYEIHEKAISPNHDLVNSEEHMNFSGLKIHCEEKSCCGSLNSLGVISMALSELPVDEVANNLVHMEATAEISSEGKPCADDKVLTSLQAEVENIVVMHLDSSASSILTCKNGSLVDTNLCVNQNRNNEIMDEVGIPSGVGGTLQFKGTETELAEKEDSGDTRPSSNDIFDCSPVNLIRSIGVDKMDSSIMGKSSNSSKRFSISIRKMSNKILQTPGSVSPNTKENHISTSGNYFEGKSGSNQSNNLCPKSARENGVDSTDMNNLNSISEEVNVINKHEVLPRKDPKLQLFVPPLCNVFSGGQNLCLDSCDCADNPSSKRAFPVSILKEDTDVNNDDIITPTKSENPAAFKSLSLELQSPVPYKLSEVKHVVADQDGVGNSGLDTSYSFWSSGNEHLKSFCKESNEIKEKLDRDLVHSEHKQNSPQICGIWGEFQNSSDFGEMSAGTPSGQGFEGRQERTKSSGSIASSEDGSTNFEAEILSPDHHEVSYINDGFLLHNLNVEEKNEKDSSKVFMQAAGHMIFEAKEADEINNMGKKMEMGEDICIHEEDEEEQLILESDNYSENHTMSISNHVTPMDPLELFNISCVEPGIENGSVNNHDDNICGDLTFRTLVITETELAQPVHNLDCNNLISSDAAPETPGHNLDSSQQHITEVAEESLDALGPEVRVVTLIPQHPESEEISKTYAMNDIDFIKHDFEDNECHYGKEFNTTSKDDPEMKTDEIALHQQLYGIDHKAESGEQIDASQANPAIAGAEEVEMENCDNGDGCNSSQNMRNHHEVDDKSASGGEDYSFNNVFDVTWESKHDEIWVPPGATLMFIEDLFHEETKPLFFAQPVITDHTPAEDNIQHECGYSGGISRALNMAEEMAAESIMSDDDVENNYEEKVTSTSMNDDLKMNLVGNVEYETKTQLEASSGCSGSKCMDGLEYLGSTLLDEEKSPKETGIAGEEEDVKSVECFETVAERYLAIEQSSQEVENLNEKALEVSDTLGYENKLIRSVNALGSTVGTEALNEDLAVASALVSSPGASAMVTRTATCEVEKAVQTGETTQALAGSFNMEVDLCTTLNELEPTCVVDMLGDSFSLPNEEVSTNVTDAGAPTEVNRDTKCEMEEVEEVLMVKTKDAPQKGVEFFDLSGDACTTVSELEPTNFLGTPGDSLYLPEEQSNRNLTDAGACSNPGASITRNRTAKCEMNIQQESITRKTNDTPRTSVGSLDNAGETCTALYELASTSILGTLGTTLLLADKPFNTNSAEVGVLSSSGSPVAVNHNMKYVIERSEETITGRINDTSLTSIKSFKVAAETSTDKTDISTELNDLEPRSILSTPKDKLVLPDEQVNSISKVAGSLSYLVASSVTVNHITNCEMEKDLKIIAGNTNETPYTRFRSFDLAADTHTASNRSESRCVSRTTGDELMNLNKTDAEVEAFLQEENLDKVQKLHLATLNMKNLLRKARMVVSSQPMLGMPSVQSTSEHRVPTNDDAMEPPESAKNTGTEWVEEISRKLLDFRISSAKRPSKPFKIQVTPSRIKQNFVNDSVMGKENTPAVRKDYTHKLHADESAKKSARKPLQSINHN</sequence>
<dbReference type="EMBL" id="CP136895">
    <property type="protein sequence ID" value="WOL11179.1"/>
    <property type="molecule type" value="Genomic_DNA"/>
</dbReference>
<feature type="region of interest" description="Disordered" evidence="1">
    <location>
        <begin position="2464"/>
        <end position="2492"/>
    </location>
</feature>
<feature type="compositionally biased region" description="Basic and acidic residues" evidence="1">
    <location>
        <begin position="123"/>
        <end position="138"/>
    </location>
</feature>
<feature type="region of interest" description="Disordered" evidence="1">
    <location>
        <begin position="1682"/>
        <end position="1709"/>
    </location>
</feature>
<feature type="region of interest" description="Disordered" evidence="1">
    <location>
        <begin position="46"/>
        <end position="212"/>
    </location>
</feature>
<feature type="compositionally biased region" description="Polar residues" evidence="1">
    <location>
        <begin position="1148"/>
        <end position="1166"/>
    </location>
</feature>
<organism evidence="2 3">
    <name type="scientific">Canna indica</name>
    <name type="common">Indian-shot</name>
    <dbReference type="NCBI Taxonomy" id="4628"/>
    <lineage>
        <taxon>Eukaryota</taxon>
        <taxon>Viridiplantae</taxon>
        <taxon>Streptophyta</taxon>
        <taxon>Embryophyta</taxon>
        <taxon>Tracheophyta</taxon>
        <taxon>Spermatophyta</taxon>
        <taxon>Magnoliopsida</taxon>
        <taxon>Liliopsida</taxon>
        <taxon>Zingiberales</taxon>
        <taxon>Cannaceae</taxon>
        <taxon>Canna</taxon>
    </lineage>
</organism>
<feature type="compositionally biased region" description="Basic and acidic residues" evidence="1">
    <location>
        <begin position="84"/>
        <end position="100"/>
    </location>
</feature>
<protein>
    <recommendedName>
        <fullName evidence="4">SAP domain-containing protein</fullName>
    </recommendedName>
</protein>
<gene>
    <name evidence="2" type="ORF">Cni_G19941</name>
</gene>
<feature type="region of interest" description="Disordered" evidence="1">
    <location>
        <begin position="274"/>
        <end position="311"/>
    </location>
</feature>
<feature type="region of interest" description="Disordered" evidence="1">
    <location>
        <begin position="1148"/>
        <end position="1169"/>
    </location>
</feature>